<dbReference type="PANTHER" id="PTHR19303:SF73">
    <property type="entry name" value="PROTEIN PDC2"/>
    <property type="match status" value="1"/>
</dbReference>
<dbReference type="Gene3D" id="3.30.420.10">
    <property type="entry name" value="Ribonuclease H-like superfamily/Ribonuclease H"/>
    <property type="match status" value="1"/>
</dbReference>
<dbReference type="AlphaFoldDB" id="A0A6I8U0G6"/>
<dbReference type="Pfam" id="PF03221">
    <property type="entry name" value="HTH_Tnp_Tc5"/>
    <property type="match status" value="1"/>
</dbReference>
<proteinExistence type="predicted"/>
<comment type="subcellular location">
    <subcellularLocation>
        <location evidence="1">Nucleus</location>
    </subcellularLocation>
</comment>
<evidence type="ECO:0000313" key="4">
    <source>
        <dbReference type="Proteomes" id="UP000008820"/>
    </source>
</evidence>
<dbReference type="InterPro" id="IPR050863">
    <property type="entry name" value="CenT-Element_Derived"/>
</dbReference>
<organism evidence="3 4">
    <name type="scientific">Aedes aegypti</name>
    <name type="common">Yellowfever mosquito</name>
    <name type="synonym">Culex aegypti</name>
    <dbReference type="NCBI Taxonomy" id="7159"/>
    <lineage>
        <taxon>Eukaryota</taxon>
        <taxon>Metazoa</taxon>
        <taxon>Ecdysozoa</taxon>
        <taxon>Arthropoda</taxon>
        <taxon>Hexapoda</taxon>
        <taxon>Insecta</taxon>
        <taxon>Pterygota</taxon>
        <taxon>Neoptera</taxon>
        <taxon>Endopterygota</taxon>
        <taxon>Diptera</taxon>
        <taxon>Nematocera</taxon>
        <taxon>Culicoidea</taxon>
        <taxon>Culicidae</taxon>
        <taxon>Culicinae</taxon>
        <taxon>Aedini</taxon>
        <taxon>Aedes</taxon>
        <taxon>Stegomyia</taxon>
    </lineage>
</organism>
<evidence type="ECO:0000256" key="2">
    <source>
        <dbReference type="ARBA" id="ARBA00023125"/>
    </source>
</evidence>
<name>A0A6I8U0G6_AEDAE</name>
<dbReference type="InParanoid" id="A0A6I8U0G6"/>
<dbReference type="EnsemblMetazoa" id="AAEL021321-RA">
    <property type="protein sequence ID" value="AAEL021321-PA"/>
    <property type="gene ID" value="AAEL021321"/>
</dbReference>
<gene>
    <name evidence="3" type="primary">110675234</name>
</gene>
<dbReference type="InterPro" id="IPR009057">
    <property type="entry name" value="Homeodomain-like_sf"/>
</dbReference>
<keyword evidence="2" id="KW-0238">DNA-binding</keyword>
<dbReference type="PROSITE" id="PS51253">
    <property type="entry name" value="HTH_CENPB"/>
    <property type="match status" value="1"/>
</dbReference>
<reference evidence="3" key="2">
    <citation type="submission" date="2020-05" db="UniProtKB">
        <authorList>
            <consortium name="EnsemblMetazoa"/>
        </authorList>
    </citation>
    <scope>IDENTIFICATION</scope>
    <source>
        <strain evidence="3">LVP_AGWG</strain>
    </source>
</reference>
<dbReference type="OrthoDB" id="7791277at2759"/>
<dbReference type="Proteomes" id="UP000008820">
    <property type="component" value="Chromosome 2"/>
</dbReference>
<dbReference type="GO" id="GO:0005634">
    <property type="term" value="C:nucleus"/>
    <property type="evidence" value="ECO:0007669"/>
    <property type="project" value="UniProtKB-SubCell"/>
</dbReference>
<dbReference type="GO" id="GO:0003677">
    <property type="term" value="F:DNA binding"/>
    <property type="evidence" value="ECO:0007669"/>
    <property type="project" value="UniProtKB-KW"/>
</dbReference>
<dbReference type="SUPFAM" id="SSF46689">
    <property type="entry name" value="Homeodomain-like"/>
    <property type="match status" value="1"/>
</dbReference>
<protein>
    <submittedName>
        <fullName evidence="3">Uncharacterized protein</fullName>
    </submittedName>
</protein>
<accession>A0A6I8U0G6</accession>
<sequence length="334" mass="38061">MPQSTVSTIVKNKEKWLAKEIGHNPLAKKFKSVADIRLERSMEIFVNQARASNLPLSGAIIQEKARAFATQLQLPEFKGSSGWLTKFVKRQKLSFKKICGESAAVDTEMTDEWVNSTLPGLIDEYEPHNIFNADETGLFYKCLPDKTFTFQKESCHGGKFSKQRLSVMCAANMDGSEKLPLLVIGKSKNPRCFKNVKSLPVLYESNTKAWMTSLIFEKWLIDLDKKFEMENRQVLMFVDNCTAHPKAVQEKLKFIKLHFFPPNATSVLQPLDLGVIKALKHHYRHSLVKQRIDEMEQRKAFTEITVLDAINILSKAWAVDVKPSTISSCFRKDS</sequence>
<dbReference type="InterPro" id="IPR004875">
    <property type="entry name" value="DDE_SF_endonuclease_dom"/>
</dbReference>
<dbReference type="Gene3D" id="1.10.10.60">
    <property type="entry name" value="Homeodomain-like"/>
    <property type="match status" value="1"/>
</dbReference>
<dbReference type="SMART" id="SM00674">
    <property type="entry name" value="CENPB"/>
    <property type="match status" value="1"/>
</dbReference>
<evidence type="ECO:0000256" key="1">
    <source>
        <dbReference type="ARBA" id="ARBA00004123"/>
    </source>
</evidence>
<reference evidence="3 4" key="1">
    <citation type="submission" date="2017-06" db="EMBL/GenBank/DDBJ databases">
        <title>Aedes aegypti genome working group (AGWG) sequencing and assembly.</title>
        <authorList>
            <consortium name="Aedes aegypti Genome Working Group (AGWG)"/>
            <person name="Matthews B.J."/>
        </authorList>
    </citation>
    <scope>NUCLEOTIDE SEQUENCE [LARGE SCALE GENOMIC DNA]</scope>
    <source>
        <strain evidence="3 4">LVP_AGWG</strain>
    </source>
</reference>
<dbReference type="InterPro" id="IPR006600">
    <property type="entry name" value="HTH_CenpB_DNA-bd_dom"/>
</dbReference>
<dbReference type="PANTHER" id="PTHR19303">
    <property type="entry name" value="TRANSPOSON"/>
    <property type="match status" value="1"/>
</dbReference>
<evidence type="ECO:0000313" key="3">
    <source>
        <dbReference type="EnsemblMetazoa" id="AAEL021321-PA"/>
    </source>
</evidence>
<dbReference type="Pfam" id="PF03184">
    <property type="entry name" value="DDE_1"/>
    <property type="match status" value="1"/>
</dbReference>
<dbReference type="InterPro" id="IPR036397">
    <property type="entry name" value="RNaseH_sf"/>
</dbReference>
<keyword evidence="4" id="KW-1185">Reference proteome</keyword>